<dbReference type="KEGG" id="hch:HCH_06621"/>
<dbReference type="SUPFAM" id="SSF53850">
    <property type="entry name" value="Periplasmic binding protein-like II"/>
    <property type="match status" value="1"/>
</dbReference>
<dbReference type="FunFam" id="1.10.10.10:FF:000001">
    <property type="entry name" value="LysR family transcriptional regulator"/>
    <property type="match status" value="1"/>
</dbReference>
<dbReference type="Gene3D" id="3.40.190.10">
    <property type="entry name" value="Periplasmic binding protein-like II"/>
    <property type="match status" value="2"/>
</dbReference>
<dbReference type="GO" id="GO:0032993">
    <property type="term" value="C:protein-DNA complex"/>
    <property type="evidence" value="ECO:0007669"/>
    <property type="project" value="TreeGrafter"/>
</dbReference>
<dbReference type="eggNOG" id="COG0583">
    <property type="taxonomic scope" value="Bacteria"/>
</dbReference>
<dbReference type="InterPro" id="IPR005119">
    <property type="entry name" value="LysR_subst-bd"/>
</dbReference>
<name>Q2S7W9_HAHCH</name>
<keyword evidence="4" id="KW-0010">Activator</keyword>
<comment type="similarity">
    <text evidence="1">Belongs to the LysR transcriptional regulatory family.</text>
</comment>
<dbReference type="AlphaFoldDB" id="Q2S7W9"/>
<dbReference type="GO" id="GO:0003677">
    <property type="term" value="F:DNA binding"/>
    <property type="evidence" value="ECO:0007669"/>
    <property type="project" value="UniProtKB-KW"/>
</dbReference>
<dbReference type="CDD" id="cd05466">
    <property type="entry name" value="PBP2_LTTR_substrate"/>
    <property type="match status" value="1"/>
</dbReference>
<dbReference type="OrthoDB" id="9786526at2"/>
<organism evidence="7 8">
    <name type="scientific">Hahella chejuensis (strain KCTC 2396)</name>
    <dbReference type="NCBI Taxonomy" id="349521"/>
    <lineage>
        <taxon>Bacteria</taxon>
        <taxon>Pseudomonadati</taxon>
        <taxon>Pseudomonadota</taxon>
        <taxon>Gammaproteobacteria</taxon>
        <taxon>Oceanospirillales</taxon>
        <taxon>Hahellaceae</taxon>
        <taxon>Hahella</taxon>
    </lineage>
</organism>
<sequence length="278" mass="30920">MDLRALRYYVAAVETGSITAAAEQCHVAQPSISLAVSKLESELDTLLLERGKKGVRTTRAGRELHHMARRLLAQSDAMVKHFQQSAPLPPLRIGLDLVVSLERVKALLARLAPLQLRMQLELLRGEENADIRIVSRDRCPENYHFSPLWRDEYSLLLPADHPLSLRDQLEISDLNGISLVERSFCDLSGQWRAFAERHQLDFTITARTDNEEWALALVAAGVGACLAPQGIDAAAPDGVIAIPLSQIEGFPDIKRELGLAWSPLLRNEIKEALLPLFD</sequence>
<evidence type="ECO:0000256" key="5">
    <source>
        <dbReference type="ARBA" id="ARBA00023163"/>
    </source>
</evidence>
<dbReference type="Gene3D" id="1.10.10.10">
    <property type="entry name" value="Winged helix-like DNA-binding domain superfamily/Winged helix DNA-binding domain"/>
    <property type="match status" value="1"/>
</dbReference>
<reference evidence="7 8" key="1">
    <citation type="journal article" date="2005" name="Nucleic Acids Res.">
        <title>Genomic blueprint of Hahella chejuensis, a marine microbe producing an algicidal agent.</title>
        <authorList>
            <person name="Jeong H."/>
            <person name="Yim J.H."/>
            <person name="Lee C."/>
            <person name="Choi S.-H."/>
            <person name="Park Y.K."/>
            <person name="Yoon S.H."/>
            <person name="Hur C.-G."/>
            <person name="Kang H.-Y."/>
            <person name="Kim D."/>
            <person name="Lee H.H."/>
            <person name="Park K.H."/>
            <person name="Park S.-H."/>
            <person name="Park H.-S."/>
            <person name="Lee H.K."/>
            <person name="Oh T.K."/>
            <person name="Kim J.F."/>
        </authorList>
    </citation>
    <scope>NUCLEOTIDE SEQUENCE [LARGE SCALE GENOMIC DNA]</scope>
    <source>
        <strain evidence="7 8">KCTC 2396</strain>
    </source>
</reference>
<gene>
    <name evidence="7" type="ordered locus">HCH_06621</name>
</gene>
<evidence type="ECO:0000313" key="7">
    <source>
        <dbReference type="EMBL" id="ABC33255.1"/>
    </source>
</evidence>
<dbReference type="InterPro" id="IPR036390">
    <property type="entry name" value="WH_DNA-bd_sf"/>
</dbReference>
<evidence type="ECO:0000256" key="2">
    <source>
        <dbReference type="ARBA" id="ARBA00023015"/>
    </source>
</evidence>
<evidence type="ECO:0000259" key="6">
    <source>
        <dbReference type="PROSITE" id="PS50931"/>
    </source>
</evidence>
<dbReference type="PROSITE" id="PS50931">
    <property type="entry name" value="HTH_LYSR"/>
    <property type="match status" value="1"/>
</dbReference>
<feature type="domain" description="HTH lysR-type" evidence="6">
    <location>
        <begin position="1"/>
        <end position="58"/>
    </location>
</feature>
<dbReference type="GO" id="GO:0003700">
    <property type="term" value="F:DNA-binding transcription factor activity"/>
    <property type="evidence" value="ECO:0007669"/>
    <property type="project" value="InterPro"/>
</dbReference>
<accession>Q2S7W9</accession>
<evidence type="ECO:0000256" key="1">
    <source>
        <dbReference type="ARBA" id="ARBA00009437"/>
    </source>
</evidence>
<dbReference type="RefSeq" id="WP_011400307.1">
    <property type="nucleotide sequence ID" value="NC_007645.1"/>
</dbReference>
<dbReference type="EMBL" id="CP000155">
    <property type="protein sequence ID" value="ABC33255.1"/>
    <property type="molecule type" value="Genomic_DNA"/>
</dbReference>
<keyword evidence="3" id="KW-0238">DNA-binding</keyword>
<proteinExistence type="inferred from homology"/>
<evidence type="ECO:0000313" key="8">
    <source>
        <dbReference type="Proteomes" id="UP000000238"/>
    </source>
</evidence>
<dbReference type="HOGENOM" id="CLU_039613_6_4_6"/>
<evidence type="ECO:0000256" key="4">
    <source>
        <dbReference type="ARBA" id="ARBA00023159"/>
    </source>
</evidence>
<keyword evidence="2" id="KW-0805">Transcription regulation</keyword>
<protein>
    <submittedName>
        <fullName evidence="7">Transcriptional regulator</fullName>
    </submittedName>
</protein>
<keyword evidence="8" id="KW-1185">Reference proteome</keyword>
<dbReference type="PANTHER" id="PTHR30346:SF26">
    <property type="entry name" value="HYDROGEN PEROXIDE-INDUCIBLE GENES ACTIVATOR"/>
    <property type="match status" value="1"/>
</dbReference>
<dbReference type="PRINTS" id="PR00039">
    <property type="entry name" value="HTHLYSR"/>
</dbReference>
<dbReference type="STRING" id="349521.HCH_06621"/>
<dbReference type="PANTHER" id="PTHR30346">
    <property type="entry name" value="TRANSCRIPTIONAL DUAL REGULATOR HCAR-RELATED"/>
    <property type="match status" value="1"/>
</dbReference>
<dbReference type="Pfam" id="PF03466">
    <property type="entry name" value="LysR_substrate"/>
    <property type="match status" value="1"/>
</dbReference>
<dbReference type="Proteomes" id="UP000000238">
    <property type="component" value="Chromosome"/>
</dbReference>
<dbReference type="InterPro" id="IPR000847">
    <property type="entry name" value="LysR_HTH_N"/>
</dbReference>
<dbReference type="Pfam" id="PF00126">
    <property type="entry name" value="HTH_1"/>
    <property type="match status" value="1"/>
</dbReference>
<dbReference type="SUPFAM" id="SSF46785">
    <property type="entry name" value="Winged helix' DNA-binding domain"/>
    <property type="match status" value="1"/>
</dbReference>
<dbReference type="InterPro" id="IPR036388">
    <property type="entry name" value="WH-like_DNA-bd_sf"/>
</dbReference>
<keyword evidence="5" id="KW-0804">Transcription</keyword>
<evidence type="ECO:0000256" key="3">
    <source>
        <dbReference type="ARBA" id="ARBA00023125"/>
    </source>
</evidence>